<name>A0A1Q4V7P4_9ACTN</name>
<protein>
    <submittedName>
        <fullName evidence="3">Membrane protein</fullName>
    </submittedName>
</protein>
<feature type="region of interest" description="Disordered" evidence="1">
    <location>
        <begin position="212"/>
        <end position="235"/>
    </location>
</feature>
<dbReference type="STRING" id="1048205.AB852_14260"/>
<dbReference type="RefSeq" id="WP_073788105.1">
    <property type="nucleotide sequence ID" value="NZ_LFBV01000003.1"/>
</dbReference>
<organism evidence="3 4">
    <name type="scientific">Streptomyces uncialis</name>
    <dbReference type="NCBI Taxonomy" id="1048205"/>
    <lineage>
        <taxon>Bacteria</taxon>
        <taxon>Bacillati</taxon>
        <taxon>Actinomycetota</taxon>
        <taxon>Actinomycetes</taxon>
        <taxon>Kitasatosporales</taxon>
        <taxon>Streptomycetaceae</taxon>
        <taxon>Streptomyces</taxon>
    </lineage>
</organism>
<keyword evidence="2" id="KW-0812">Transmembrane</keyword>
<keyword evidence="2" id="KW-0472">Membrane</keyword>
<keyword evidence="2" id="KW-1133">Transmembrane helix</keyword>
<feature type="transmembrane region" description="Helical" evidence="2">
    <location>
        <begin position="17"/>
        <end position="38"/>
    </location>
</feature>
<evidence type="ECO:0000313" key="4">
    <source>
        <dbReference type="Proteomes" id="UP000186455"/>
    </source>
</evidence>
<proteinExistence type="predicted"/>
<dbReference type="Proteomes" id="UP000186455">
    <property type="component" value="Unassembled WGS sequence"/>
</dbReference>
<evidence type="ECO:0000256" key="1">
    <source>
        <dbReference type="SAM" id="MobiDB-lite"/>
    </source>
</evidence>
<feature type="transmembrane region" description="Helical" evidence="2">
    <location>
        <begin position="184"/>
        <end position="202"/>
    </location>
</feature>
<sequence>MTSTAGAPPTHNTPADLALGFLTGGVIGASLTAFIGGCVVGRAPLVLTGLVLPAVYGLVFFLATLPRRVREAAVAPRTALAVIESREAVGGETSDVPVRFDLSVVPEDAPAFRVEIRQDVNVVELADYRPRAVVVVEYPPDRPWKTRIVKRPTPEWEERAAVAQVDSVPGPAMKSETPEGCSSGLLNLFGLLLGAAAVLLLFRADLFGSQGGDSGAPEPSVSSSSSTTTVTSSTVTVTSATGTVALGPGKSMLDEGELRAAVESLTQVAGRRQVLSVVVRDRLLTVVFSLTGGKRAGFDPRSLPYDRVPGLVEEAGTTVGAESPRSWQLTADGVTGSLTLMVVVTDGGSTGTLRADGRGKVLRKSGS</sequence>
<reference evidence="3 4" key="1">
    <citation type="submission" date="2015-06" db="EMBL/GenBank/DDBJ databases">
        <title>Cloning and characterization of the uncialamcin biosynthetic gene cluster.</title>
        <authorList>
            <person name="Yan X."/>
            <person name="Huang T."/>
            <person name="Ge H."/>
            <person name="Shen B."/>
        </authorList>
    </citation>
    <scope>NUCLEOTIDE SEQUENCE [LARGE SCALE GENOMIC DNA]</scope>
    <source>
        <strain evidence="3 4">DCA2648</strain>
    </source>
</reference>
<evidence type="ECO:0000256" key="2">
    <source>
        <dbReference type="SAM" id="Phobius"/>
    </source>
</evidence>
<comment type="caution">
    <text evidence="3">The sequence shown here is derived from an EMBL/GenBank/DDBJ whole genome shotgun (WGS) entry which is preliminary data.</text>
</comment>
<gene>
    <name evidence="3" type="ORF">AB852_14260</name>
</gene>
<keyword evidence="4" id="KW-1185">Reference proteome</keyword>
<feature type="transmembrane region" description="Helical" evidence="2">
    <location>
        <begin position="45"/>
        <end position="65"/>
    </location>
</feature>
<evidence type="ECO:0000313" key="3">
    <source>
        <dbReference type="EMBL" id="OKH93868.1"/>
    </source>
</evidence>
<feature type="compositionally biased region" description="Low complexity" evidence="1">
    <location>
        <begin position="220"/>
        <end position="235"/>
    </location>
</feature>
<dbReference type="AlphaFoldDB" id="A0A1Q4V7P4"/>
<accession>A0A1Q4V7P4</accession>
<dbReference type="EMBL" id="LFBV01000003">
    <property type="protein sequence ID" value="OKH93868.1"/>
    <property type="molecule type" value="Genomic_DNA"/>
</dbReference>